<dbReference type="HOGENOM" id="CLU_046737_8_0_0"/>
<name>A0A0C7P3F8_DEFTU</name>
<reference evidence="5" key="1">
    <citation type="submission" date="2014-11" db="EMBL/GenBank/DDBJ databases">
        <authorList>
            <person name="Wibberg D."/>
        </authorList>
    </citation>
    <scope>NUCLEOTIDE SEQUENCE [LARGE SCALE GENOMIC DNA]</scope>
    <source>
        <strain evidence="5">L3</strain>
    </source>
</reference>
<evidence type="ECO:0000256" key="2">
    <source>
        <dbReference type="RuleBase" id="RU003616"/>
    </source>
</evidence>
<dbReference type="EMBL" id="LN824141">
    <property type="protein sequence ID" value="CEP78820.1"/>
    <property type="molecule type" value="Genomic_DNA"/>
</dbReference>
<gene>
    <name evidence="4" type="primary">ibpA</name>
    <name evidence="4" type="ORF">DTL3_1529</name>
</gene>
<dbReference type="PANTHER" id="PTHR11527">
    <property type="entry name" value="HEAT-SHOCK PROTEIN 20 FAMILY MEMBER"/>
    <property type="match status" value="1"/>
</dbReference>
<organism evidence="4 5">
    <name type="scientific">Defluviitoga tunisiensis</name>
    <dbReference type="NCBI Taxonomy" id="1006576"/>
    <lineage>
        <taxon>Bacteria</taxon>
        <taxon>Thermotogati</taxon>
        <taxon>Thermotogota</taxon>
        <taxon>Thermotogae</taxon>
        <taxon>Petrotogales</taxon>
        <taxon>Petrotogaceae</taxon>
        <taxon>Defluviitoga</taxon>
    </lineage>
</organism>
<dbReference type="Proteomes" id="UP000032809">
    <property type="component" value="Chromosome I"/>
</dbReference>
<dbReference type="STRING" id="1006576.DTL3_1529"/>
<dbReference type="KEGG" id="dtn:DTL3_1529"/>
<keyword evidence="5" id="KW-1185">Reference proteome</keyword>
<sequence>MLPRRREERDDWLIPRDFFERELEDFFRTFSLGYDAFSKGVMDVYETDDDFIIECDLPGLDKKDIRLDLENDTLRITAEKKVSDESKKGRFFRQERYYGRIERTVRLPDYVDKNKIQAKYEDGVLKITVPKKESARGETKKIPIE</sequence>
<dbReference type="PROSITE" id="PS01031">
    <property type="entry name" value="SHSP"/>
    <property type="match status" value="1"/>
</dbReference>
<dbReference type="InterPro" id="IPR031107">
    <property type="entry name" value="Small_HSP"/>
</dbReference>
<comment type="similarity">
    <text evidence="1 2">Belongs to the small heat shock protein (HSP20) family.</text>
</comment>
<dbReference type="AlphaFoldDB" id="A0A0C7P3F8"/>
<accession>A0A0C7P3F8</accession>
<protein>
    <submittedName>
        <fullName evidence="4">Molecular chaperone</fullName>
    </submittedName>
</protein>
<dbReference type="CDD" id="cd06471">
    <property type="entry name" value="ACD_LpsHSP_like"/>
    <property type="match status" value="1"/>
</dbReference>
<feature type="domain" description="SHSP" evidence="3">
    <location>
        <begin position="32"/>
        <end position="145"/>
    </location>
</feature>
<evidence type="ECO:0000313" key="5">
    <source>
        <dbReference type="Proteomes" id="UP000032809"/>
    </source>
</evidence>
<dbReference type="SUPFAM" id="SSF49764">
    <property type="entry name" value="HSP20-like chaperones"/>
    <property type="match status" value="1"/>
</dbReference>
<evidence type="ECO:0000256" key="1">
    <source>
        <dbReference type="PROSITE-ProRule" id="PRU00285"/>
    </source>
</evidence>
<dbReference type="Gene3D" id="2.60.40.790">
    <property type="match status" value="1"/>
</dbReference>
<dbReference type="InterPro" id="IPR008978">
    <property type="entry name" value="HSP20-like_chaperone"/>
</dbReference>
<dbReference type="InterPro" id="IPR002068">
    <property type="entry name" value="A-crystallin/Hsp20_dom"/>
</dbReference>
<evidence type="ECO:0000259" key="3">
    <source>
        <dbReference type="PROSITE" id="PS01031"/>
    </source>
</evidence>
<dbReference type="Pfam" id="PF00011">
    <property type="entry name" value="HSP20"/>
    <property type="match status" value="1"/>
</dbReference>
<proteinExistence type="inferred from homology"/>
<evidence type="ECO:0000313" key="4">
    <source>
        <dbReference type="EMBL" id="CEP78820.1"/>
    </source>
</evidence>